<dbReference type="Proteomes" id="UP000286715">
    <property type="component" value="Unassembled WGS sequence"/>
</dbReference>
<dbReference type="AlphaFoldDB" id="A0A401XJK3"/>
<gene>
    <name evidence="1" type="ORF">JCM31826_06360</name>
</gene>
<evidence type="ECO:0000313" key="1">
    <source>
        <dbReference type="EMBL" id="GCD77154.1"/>
    </source>
</evidence>
<dbReference type="RefSeq" id="WP_124397213.1">
    <property type="nucleotide sequence ID" value="NZ_BHZE01000004.1"/>
</dbReference>
<keyword evidence="2" id="KW-1185">Reference proteome</keyword>
<organism evidence="1 2">
    <name type="scientific">Thermaurantimonas aggregans</name>
    <dbReference type="NCBI Taxonomy" id="2173829"/>
    <lineage>
        <taxon>Bacteria</taxon>
        <taxon>Pseudomonadati</taxon>
        <taxon>Bacteroidota</taxon>
        <taxon>Flavobacteriia</taxon>
        <taxon>Flavobacteriales</taxon>
        <taxon>Schleiferiaceae</taxon>
        <taxon>Thermaurantimonas</taxon>
    </lineage>
</organism>
<dbReference type="EMBL" id="BHZE01000004">
    <property type="protein sequence ID" value="GCD77154.1"/>
    <property type="molecule type" value="Genomic_DNA"/>
</dbReference>
<evidence type="ECO:0008006" key="3">
    <source>
        <dbReference type="Google" id="ProtNLM"/>
    </source>
</evidence>
<reference evidence="1 2" key="1">
    <citation type="submission" date="2018-11" db="EMBL/GenBank/DDBJ databases">
        <title>Schleiferia aggregans sp. nov., a moderately thermophilic heterotrophic bacterium isolated from microbial mats at a terrestrial hot spring.</title>
        <authorList>
            <person name="Iino T."/>
            <person name="Ohkuma M."/>
            <person name="Haruta S."/>
        </authorList>
    </citation>
    <scope>NUCLEOTIDE SEQUENCE [LARGE SCALE GENOMIC DNA]</scope>
    <source>
        <strain evidence="1 2">LA</strain>
    </source>
</reference>
<name>A0A401XJK3_9FLAO</name>
<evidence type="ECO:0000313" key="2">
    <source>
        <dbReference type="Proteomes" id="UP000286715"/>
    </source>
</evidence>
<protein>
    <recommendedName>
        <fullName evidence="3">Outer membrane protein beta-barrel domain-containing protein</fullName>
    </recommendedName>
</protein>
<accession>A0A401XJK3</accession>
<comment type="caution">
    <text evidence="1">The sequence shown here is derived from an EMBL/GenBank/DDBJ whole genome shotgun (WGS) entry which is preliminary data.</text>
</comment>
<sequence length="677" mass="77510">MNAQELRYQILAPEPEGVVPAENLFVSIMLDDQRTFVPGKVRIFLNKKPIYPEIKIQQHTLSFIHYELLRNGRNYLRIFFKVQGLSGWQEVEWHFFVNERTPENAKEGQRNKEYSFGGTISFDNREQFLTGPGAALRQEPPFTRTLTANTRLVLDRVTIPFQMFATSDNRPFLQSRNFFQTGLQTSWFEALVGDLNPAFDRLVLSGVRITGFSTHVKVGGSGLHIVHGQLNRPVEGRLERWDEKFGTIPQNMINDSQLVVPGTYQRNLTAVRMYVGNKKKTWMLALQGLKAKDDTSSIQYGLAPKDNLVGGAEFQARLFRRRVLLQSGISLSAITNDISLGVLSNQELDTNYNVKLPFDPSAFQRIFVINSSTKPTQISTDFVSYFININWSTSWHQMTADYSRIGPQYFSLSNPFLRNNTDNLLFQERLFLFKKKLTITGIYQAYTNNLNNALLSTLKTENYGAGVQVNISAKYPTIFFQYNRQSRLSTRSVIPGAEVDDYLTMFNGIISYNVQRGRWNTTFRLSGFLNERTDRIRPGSSNTFYNVMIGLGERFGSRTYLSLDFGKTLLYSNVQEKLSDVNAFNVNLLYDLIENKLQVSASAGNNRSLSSAWNLPQIRNSFIMRVRYVVVKGLTIDLEGGWQPFEDRNTPINNYQDGYAYARVSYDFFVSNRSLAR</sequence>
<proteinExistence type="predicted"/>